<protein>
    <submittedName>
        <fullName evidence="1">Uncharacterized protein</fullName>
    </submittedName>
</protein>
<evidence type="ECO:0000313" key="1">
    <source>
        <dbReference type="EMBL" id="JAH28182.1"/>
    </source>
</evidence>
<sequence length="32" mass="3678">MVIAWLNFMHPLIRSGGQKYVDTRTSHSYVLG</sequence>
<accession>A0A0E9RH97</accession>
<proteinExistence type="predicted"/>
<reference evidence="1" key="1">
    <citation type="submission" date="2014-11" db="EMBL/GenBank/DDBJ databases">
        <authorList>
            <person name="Amaro Gonzalez C."/>
        </authorList>
    </citation>
    <scope>NUCLEOTIDE SEQUENCE</scope>
</reference>
<dbReference type="AlphaFoldDB" id="A0A0E9RH97"/>
<dbReference type="EMBL" id="GBXM01080395">
    <property type="protein sequence ID" value="JAH28182.1"/>
    <property type="molecule type" value="Transcribed_RNA"/>
</dbReference>
<reference evidence="1" key="2">
    <citation type="journal article" date="2015" name="Fish Shellfish Immunol.">
        <title>Early steps in the European eel (Anguilla anguilla)-Vibrio vulnificus interaction in the gills: Role of the RtxA13 toxin.</title>
        <authorList>
            <person name="Callol A."/>
            <person name="Pajuelo D."/>
            <person name="Ebbesson L."/>
            <person name="Teles M."/>
            <person name="MacKenzie S."/>
            <person name="Amaro C."/>
        </authorList>
    </citation>
    <scope>NUCLEOTIDE SEQUENCE</scope>
</reference>
<name>A0A0E9RH97_ANGAN</name>
<organism evidence="1">
    <name type="scientific">Anguilla anguilla</name>
    <name type="common">European freshwater eel</name>
    <name type="synonym">Muraena anguilla</name>
    <dbReference type="NCBI Taxonomy" id="7936"/>
    <lineage>
        <taxon>Eukaryota</taxon>
        <taxon>Metazoa</taxon>
        <taxon>Chordata</taxon>
        <taxon>Craniata</taxon>
        <taxon>Vertebrata</taxon>
        <taxon>Euteleostomi</taxon>
        <taxon>Actinopterygii</taxon>
        <taxon>Neopterygii</taxon>
        <taxon>Teleostei</taxon>
        <taxon>Anguilliformes</taxon>
        <taxon>Anguillidae</taxon>
        <taxon>Anguilla</taxon>
    </lineage>
</organism>